<name>A0A2R5GCL8_9STRA</name>
<sequence>MGMKASTWAESSAQLQGCGLHGKPARLGWAGLGLRGGAWVRSALERAEARKLRNRAPRGANADSADPRQDQHGKTTPAALGPTATATTASSALQGHDQAREDLSNGWALWGLSRALVGAQLAYGAASLSVNIWVLRGAETPNKALFSVRPGSGLVLWMLVTGLSAFALTLPRSRRWLLAGYCYGTAMLLTLVILAWIVLPLWQARLGTLQPNVALALATFHGMGVVLSLGAALLVGWREHQRMSLVRNLYNASAKTIKSSNSLDDASMSMSNLKKVA</sequence>
<keyword evidence="2" id="KW-0472">Membrane</keyword>
<feature type="compositionally biased region" description="Low complexity" evidence="1">
    <location>
        <begin position="75"/>
        <end position="93"/>
    </location>
</feature>
<keyword evidence="2" id="KW-1133">Transmembrane helix</keyword>
<evidence type="ECO:0000256" key="1">
    <source>
        <dbReference type="SAM" id="MobiDB-lite"/>
    </source>
</evidence>
<accession>A0A2R5GCL8</accession>
<dbReference type="InParanoid" id="A0A2R5GCL8"/>
<dbReference type="Proteomes" id="UP000241890">
    <property type="component" value="Unassembled WGS sequence"/>
</dbReference>
<keyword evidence="2" id="KW-0812">Transmembrane</keyword>
<feature type="transmembrane region" description="Helical" evidence="2">
    <location>
        <begin position="154"/>
        <end position="171"/>
    </location>
</feature>
<feature type="transmembrane region" description="Helical" evidence="2">
    <location>
        <begin position="115"/>
        <end position="134"/>
    </location>
</feature>
<feature type="transmembrane region" description="Helical" evidence="2">
    <location>
        <begin position="178"/>
        <end position="202"/>
    </location>
</feature>
<proteinExistence type="predicted"/>
<reference evidence="3 4" key="1">
    <citation type="submission" date="2017-12" db="EMBL/GenBank/DDBJ databases">
        <title>Sequencing, de novo assembly and annotation of complete genome of a new Thraustochytrid species, strain FCC1311.</title>
        <authorList>
            <person name="Sedici K."/>
            <person name="Godart F."/>
            <person name="Aiese Cigliano R."/>
            <person name="Sanseverino W."/>
            <person name="Barakat M."/>
            <person name="Ortet P."/>
            <person name="Marechal E."/>
            <person name="Cagnac O."/>
            <person name="Amato A."/>
        </authorList>
    </citation>
    <scope>NUCLEOTIDE SEQUENCE [LARGE SCALE GENOMIC DNA]</scope>
</reference>
<gene>
    <name evidence="3" type="ORF">FCC1311_049272</name>
</gene>
<dbReference type="EMBL" id="BEYU01000047">
    <property type="protein sequence ID" value="GBG28706.1"/>
    <property type="molecule type" value="Genomic_DNA"/>
</dbReference>
<dbReference type="AlphaFoldDB" id="A0A2R5GCL8"/>
<evidence type="ECO:0000313" key="3">
    <source>
        <dbReference type="EMBL" id="GBG28706.1"/>
    </source>
</evidence>
<organism evidence="3 4">
    <name type="scientific">Hondaea fermentalgiana</name>
    <dbReference type="NCBI Taxonomy" id="2315210"/>
    <lineage>
        <taxon>Eukaryota</taxon>
        <taxon>Sar</taxon>
        <taxon>Stramenopiles</taxon>
        <taxon>Bigyra</taxon>
        <taxon>Labyrinthulomycetes</taxon>
        <taxon>Thraustochytrida</taxon>
        <taxon>Thraustochytriidae</taxon>
        <taxon>Hondaea</taxon>
    </lineage>
</organism>
<evidence type="ECO:0000313" key="4">
    <source>
        <dbReference type="Proteomes" id="UP000241890"/>
    </source>
</evidence>
<protein>
    <submittedName>
        <fullName evidence="3">Uncharacterized protein</fullName>
    </submittedName>
</protein>
<comment type="caution">
    <text evidence="3">The sequence shown here is derived from an EMBL/GenBank/DDBJ whole genome shotgun (WGS) entry which is preliminary data.</text>
</comment>
<evidence type="ECO:0000256" key="2">
    <source>
        <dbReference type="SAM" id="Phobius"/>
    </source>
</evidence>
<feature type="transmembrane region" description="Helical" evidence="2">
    <location>
        <begin position="214"/>
        <end position="237"/>
    </location>
</feature>
<feature type="region of interest" description="Disordered" evidence="1">
    <location>
        <begin position="51"/>
        <end position="95"/>
    </location>
</feature>
<keyword evidence="4" id="KW-1185">Reference proteome</keyword>